<sequence length="280" mass="31584">MLYEIKNDKLSISADTFGAELHSIKLDGKEYLWQCGDAWKRYAPILFPFICSPKDRTYKAGGQEYHMAANHGFARDSEFTYAGSTKNSLSFLLKDNDVTLAQYPYHFELEVTYSIKGSKVTVTNTVKNTDEKAMYFYLGGHPAFICDIQGGKCTVEYEKNEHIVQPIPNGERTILDGEKTITLTRELFDYDVIMKDHPASKAVTLKKSDGGFVKLSFPHSECIAVWTSTGNPDAQFICLEPWTSVPVYEDDAFEDIENKPHAIKLAPEAVYTYSYTVEVG</sequence>
<keyword evidence="2" id="KW-1185">Reference proteome</keyword>
<proteinExistence type="predicted"/>
<dbReference type="InterPro" id="IPR008183">
    <property type="entry name" value="Aldose_1/G6P_1-epimerase"/>
</dbReference>
<gene>
    <name evidence="1" type="ORF">OCV57_09550</name>
</gene>
<dbReference type="Pfam" id="PF01263">
    <property type="entry name" value="Aldose_epim"/>
    <property type="match status" value="1"/>
</dbReference>
<evidence type="ECO:0000313" key="2">
    <source>
        <dbReference type="Proteomes" id="UP001208131"/>
    </source>
</evidence>
<evidence type="ECO:0000313" key="1">
    <source>
        <dbReference type="EMBL" id="MCU6706165.1"/>
    </source>
</evidence>
<protein>
    <submittedName>
        <fullName evidence="1">Aldose 1-epimerase family protein</fullName>
    </submittedName>
</protein>
<dbReference type="GO" id="GO:0016853">
    <property type="term" value="F:isomerase activity"/>
    <property type="evidence" value="ECO:0007669"/>
    <property type="project" value="InterPro"/>
</dbReference>
<dbReference type="InterPro" id="IPR037481">
    <property type="entry name" value="LacX"/>
</dbReference>
<accession>A0AAE3IHZ9</accession>
<dbReference type="AlphaFoldDB" id="A0AAE3IHZ9"/>
<dbReference type="Proteomes" id="UP001208131">
    <property type="component" value="Unassembled WGS sequence"/>
</dbReference>
<dbReference type="Gene3D" id="2.70.98.10">
    <property type="match status" value="1"/>
</dbReference>
<dbReference type="RefSeq" id="WP_267301336.1">
    <property type="nucleotide sequence ID" value="NZ_JAOQJZ010000009.1"/>
</dbReference>
<dbReference type="GO" id="GO:0030246">
    <property type="term" value="F:carbohydrate binding"/>
    <property type="evidence" value="ECO:0007669"/>
    <property type="project" value="InterPro"/>
</dbReference>
<dbReference type="EMBL" id="JAOQJZ010000009">
    <property type="protein sequence ID" value="MCU6706165.1"/>
    <property type="molecule type" value="Genomic_DNA"/>
</dbReference>
<organism evidence="1 2">
    <name type="scientific">Hominimerdicola aceti</name>
    <dbReference type="NCBI Taxonomy" id="2981726"/>
    <lineage>
        <taxon>Bacteria</taxon>
        <taxon>Bacillati</taxon>
        <taxon>Bacillota</taxon>
        <taxon>Clostridia</taxon>
        <taxon>Eubacteriales</taxon>
        <taxon>Oscillospiraceae</taxon>
        <taxon>Hominimerdicola</taxon>
    </lineage>
</organism>
<dbReference type="CDD" id="cd09024">
    <property type="entry name" value="Aldose_epim_lacX"/>
    <property type="match status" value="1"/>
</dbReference>
<dbReference type="PANTHER" id="PTHR11122:SF13">
    <property type="entry name" value="GLUCOSE-6-PHOSPHATE 1-EPIMERASE"/>
    <property type="match status" value="1"/>
</dbReference>
<dbReference type="InterPro" id="IPR011013">
    <property type="entry name" value="Gal_mutarotase_sf_dom"/>
</dbReference>
<reference evidence="1 2" key="1">
    <citation type="journal article" date="2021" name="ISME Commun">
        <title>Automated analysis of genomic sequences facilitates high-throughput and comprehensive description of bacteria.</title>
        <authorList>
            <person name="Hitch T.C.A."/>
        </authorList>
    </citation>
    <scope>NUCLEOTIDE SEQUENCE [LARGE SCALE GENOMIC DNA]</scope>
    <source>
        <strain evidence="1 2">Sanger_31</strain>
    </source>
</reference>
<comment type="caution">
    <text evidence="1">The sequence shown here is derived from an EMBL/GenBank/DDBJ whole genome shotgun (WGS) entry which is preliminary data.</text>
</comment>
<dbReference type="InterPro" id="IPR014718">
    <property type="entry name" value="GH-type_carb-bd"/>
</dbReference>
<dbReference type="GO" id="GO:0005975">
    <property type="term" value="P:carbohydrate metabolic process"/>
    <property type="evidence" value="ECO:0007669"/>
    <property type="project" value="InterPro"/>
</dbReference>
<dbReference type="SUPFAM" id="SSF74650">
    <property type="entry name" value="Galactose mutarotase-like"/>
    <property type="match status" value="1"/>
</dbReference>
<dbReference type="PANTHER" id="PTHR11122">
    <property type="entry name" value="APOSPORY-ASSOCIATED PROTEIN C-RELATED"/>
    <property type="match status" value="1"/>
</dbReference>
<name>A0AAE3IHZ9_9FIRM</name>